<protein>
    <recommendedName>
        <fullName evidence="5">LPXTG cell wall anchor domain-containing protein</fullName>
    </recommendedName>
</protein>
<reference evidence="3 4" key="1">
    <citation type="submission" date="2021-06" db="EMBL/GenBank/DDBJ databases">
        <title>Enterococcus alishanensis sp. nov., a novel lactic acid bacterium isolated from fresh coffee beans.</title>
        <authorList>
            <person name="Chen Y.-S."/>
        </authorList>
    </citation>
    <scope>NUCLEOTIDE SEQUENCE [LARGE SCALE GENOMIC DNA]</scope>
    <source>
        <strain evidence="3 4">ALS3</strain>
    </source>
</reference>
<keyword evidence="4" id="KW-1185">Reference proteome</keyword>
<name>A0ABS6TFQ0_9ENTE</name>
<feature type="transmembrane region" description="Helical" evidence="2">
    <location>
        <begin position="41"/>
        <end position="59"/>
    </location>
</feature>
<dbReference type="Proteomes" id="UP000774130">
    <property type="component" value="Unassembled WGS sequence"/>
</dbReference>
<dbReference type="RefSeq" id="WP_218326943.1">
    <property type="nucleotide sequence ID" value="NZ_JAHUZB010000005.1"/>
</dbReference>
<proteinExistence type="predicted"/>
<evidence type="ECO:0000256" key="2">
    <source>
        <dbReference type="SAM" id="Phobius"/>
    </source>
</evidence>
<keyword evidence="2" id="KW-1133">Transmembrane helix</keyword>
<evidence type="ECO:0008006" key="5">
    <source>
        <dbReference type="Google" id="ProtNLM"/>
    </source>
</evidence>
<gene>
    <name evidence="3" type="ORF">KUA55_13710</name>
</gene>
<organism evidence="3 4">
    <name type="scientific">Enterococcus alishanensis</name>
    <dbReference type="NCBI Taxonomy" id="1303817"/>
    <lineage>
        <taxon>Bacteria</taxon>
        <taxon>Bacillati</taxon>
        <taxon>Bacillota</taxon>
        <taxon>Bacilli</taxon>
        <taxon>Lactobacillales</taxon>
        <taxon>Enterococcaceae</taxon>
        <taxon>Enterococcus</taxon>
    </lineage>
</organism>
<dbReference type="EMBL" id="JAHUZB010000005">
    <property type="protein sequence ID" value="MBV7391739.1"/>
    <property type="molecule type" value="Genomic_DNA"/>
</dbReference>
<feature type="non-terminal residue" evidence="3">
    <location>
        <position position="1"/>
    </location>
</feature>
<feature type="region of interest" description="Disordered" evidence="1">
    <location>
        <begin position="1"/>
        <end position="20"/>
    </location>
</feature>
<evidence type="ECO:0000313" key="4">
    <source>
        <dbReference type="Proteomes" id="UP000774130"/>
    </source>
</evidence>
<comment type="caution">
    <text evidence="3">The sequence shown here is derived from an EMBL/GenBank/DDBJ whole genome shotgun (WGS) entry which is preliminary data.</text>
</comment>
<evidence type="ECO:0000313" key="3">
    <source>
        <dbReference type="EMBL" id="MBV7391739.1"/>
    </source>
</evidence>
<feature type="compositionally biased region" description="Low complexity" evidence="1">
    <location>
        <begin position="1"/>
        <end position="18"/>
    </location>
</feature>
<keyword evidence="2" id="KW-0812">Transmembrane</keyword>
<sequence length="61" mass="6911">VESTTDTNQSPTTDTTTQKLVITQERQGRYPQTADLTNMDWVFLGLLLCLIVIVSRKLIKD</sequence>
<evidence type="ECO:0000256" key="1">
    <source>
        <dbReference type="SAM" id="MobiDB-lite"/>
    </source>
</evidence>
<keyword evidence="2" id="KW-0472">Membrane</keyword>
<accession>A0ABS6TFQ0</accession>